<keyword evidence="4" id="KW-1185">Reference proteome</keyword>
<dbReference type="Proteomes" id="UP000606720">
    <property type="component" value="Unassembled WGS sequence"/>
</dbReference>
<evidence type="ECO:0000259" key="2">
    <source>
        <dbReference type="Pfam" id="PF14238"/>
    </source>
</evidence>
<sequence>MQKQKKQMILVVILLLIFGSAYGGMRIYNQKQADKEEKEEEASKTYVTGVKKEDITAFSYQNMEETLDFVKEEDTWVLKNDESMKLDQSAVGSMVDEIASLEAEEVLDLPEDISEYGFDKPENVITYTTDKGTVTLTVGMENTITNQYYLIQNEADSLYMVNGSFPSAFQKTAGDLEDTSEDSTETVVSETETE</sequence>
<evidence type="ECO:0000313" key="4">
    <source>
        <dbReference type="Proteomes" id="UP000606720"/>
    </source>
</evidence>
<reference evidence="3" key="1">
    <citation type="submission" date="2020-08" db="EMBL/GenBank/DDBJ databases">
        <title>Genome public.</title>
        <authorList>
            <person name="Liu C."/>
            <person name="Sun Q."/>
        </authorList>
    </citation>
    <scope>NUCLEOTIDE SEQUENCE</scope>
    <source>
        <strain evidence="3">BX1005</strain>
    </source>
</reference>
<proteinExistence type="predicted"/>
<dbReference type="InterPro" id="IPR025641">
    <property type="entry name" value="DUF4340"/>
</dbReference>
<evidence type="ECO:0000313" key="3">
    <source>
        <dbReference type="EMBL" id="MBC5713351.1"/>
    </source>
</evidence>
<dbReference type="Pfam" id="PF14238">
    <property type="entry name" value="DUF4340"/>
    <property type="match status" value="1"/>
</dbReference>
<dbReference type="RefSeq" id="WP_186866308.1">
    <property type="nucleotide sequence ID" value="NZ_JACOPH010000002.1"/>
</dbReference>
<comment type="caution">
    <text evidence="3">The sequence shown here is derived from an EMBL/GenBank/DDBJ whole genome shotgun (WGS) entry which is preliminary data.</text>
</comment>
<feature type="region of interest" description="Disordered" evidence="1">
    <location>
        <begin position="172"/>
        <end position="194"/>
    </location>
</feature>
<organism evidence="3 4">
    <name type="scientific">Roseburia zhanii</name>
    <dbReference type="NCBI Taxonomy" id="2763064"/>
    <lineage>
        <taxon>Bacteria</taxon>
        <taxon>Bacillati</taxon>
        <taxon>Bacillota</taxon>
        <taxon>Clostridia</taxon>
        <taxon>Lachnospirales</taxon>
        <taxon>Lachnospiraceae</taxon>
        <taxon>Roseburia</taxon>
    </lineage>
</organism>
<accession>A0A923LND3</accession>
<dbReference type="AlphaFoldDB" id="A0A923LND3"/>
<evidence type="ECO:0000256" key="1">
    <source>
        <dbReference type="SAM" id="MobiDB-lite"/>
    </source>
</evidence>
<feature type="compositionally biased region" description="Acidic residues" evidence="1">
    <location>
        <begin position="175"/>
        <end position="184"/>
    </location>
</feature>
<gene>
    <name evidence="3" type="ORF">H8S17_03840</name>
</gene>
<feature type="compositionally biased region" description="Low complexity" evidence="1">
    <location>
        <begin position="185"/>
        <end position="194"/>
    </location>
</feature>
<feature type="domain" description="DUF4340" evidence="2">
    <location>
        <begin position="76"/>
        <end position="180"/>
    </location>
</feature>
<dbReference type="EMBL" id="JACOPH010000002">
    <property type="protein sequence ID" value="MBC5713351.1"/>
    <property type="molecule type" value="Genomic_DNA"/>
</dbReference>
<name>A0A923LND3_9FIRM</name>
<protein>
    <submittedName>
        <fullName evidence="3">DUF4340 domain-containing protein</fullName>
    </submittedName>
</protein>